<dbReference type="PANTHER" id="PTHR45806">
    <property type="entry name" value="SYNAPTOBREVIN HOMOLOG YKT6"/>
    <property type="match status" value="1"/>
</dbReference>
<reference evidence="12 13" key="1">
    <citation type="journal article" date="2014" name="Mol. Plant">
        <title>Chromosome Scale Genome Assembly and Transcriptome Profiling of Nannochloropsis gaditana in Nitrogen Depletion.</title>
        <authorList>
            <person name="Corteggiani Carpinelli E."/>
            <person name="Telatin A."/>
            <person name="Vitulo N."/>
            <person name="Forcato C."/>
            <person name="D'Angelo M."/>
            <person name="Schiavon R."/>
            <person name="Vezzi A."/>
            <person name="Giacometti G.M."/>
            <person name="Morosinotto T."/>
            <person name="Valle G."/>
        </authorList>
    </citation>
    <scope>NUCLEOTIDE SEQUENCE [LARGE SCALE GENOMIC DNA]</scope>
    <source>
        <strain evidence="12 13">B-31</strain>
    </source>
</reference>
<keyword evidence="2" id="KW-0488">Methylation</keyword>
<evidence type="ECO:0000256" key="9">
    <source>
        <dbReference type="SAM" id="MobiDB-lite"/>
    </source>
</evidence>
<organism evidence="12 13">
    <name type="scientific">Nannochloropsis gaditana</name>
    <dbReference type="NCBI Taxonomy" id="72520"/>
    <lineage>
        <taxon>Eukaryota</taxon>
        <taxon>Sar</taxon>
        <taxon>Stramenopiles</taxon>
        <taxon>Ochrophyta</taxon>
        <taxon>Eustigmatophyceae</taxon>
        <taxon>Eustigmatales</taxon>
        <taxon>Monodopsidaceae</taxon>
        <taxon>Nannochloropsis</taxon>
    </lineage>
</organism>
<dbReference type="Gene3D" id="3.30.450.50">
    <property type="entry name" value="Longin domain"/>
    <property type="match status" value="1"/>
</dbReference>
<dbReference type="GO" id="GO:0005484">
    <property type="term" value="F:SNAP receptor activity"/>
    <property type="evidence" value="ECO:0007669"/>
    <property type="project" value="TreeGrafter"/>
</dbReference>
<dbReference type="Pfam" id="PF00957">
    <property type="entry name" value="Synaptobrevin"/>
    <property type="match status" value="1"/>
</dbReference>
<comment type="caution">
    <text evidence="12">The sequence shown here is derived from an EMBL/GenBank/DDBJ whole genome shotgun (WGS) entry which is preliminary data.</text>
</comment>
<dbReference type="EMBL" id="AZIL01001804">
    <property type="protein sequence ID" value="EWM23191.1"/>
    <property type="molecule type" value="Genomic_DNA"/>
</dbReference>
<evidence type="ECO:0000259" key="10">
    <source>
        <dbReference type="PROSITE" id="PS50859"/>
    </source>
</evidence>
<dbReference type="CDD" id="cd14824">
    <property type="entry name" value="Longin"/>
    <property type="match status" value="1"/>
</dbReference>
<keyword evidence="5" id="KW-0449">Lipoprotein</keyword>
<dbReference type="SMART" id="SM01270">
    <property type="entry name" value="Longin"/>
    <property type="match status" value="1"/>
</dbReference>
<gene>
    <name evidence="12" type="primary">SNR6</name>
    <name evidence="12" type="ORF">Naga_100485g4</name>
</gene>
<keyword evidence="6" id="KW-0636">Prenylation</keyword>
<dbReference type="InterPro" id="IPR010908">
    <property type="entry name" value="Longin_dom"/>
</dbReference>
<keyword evidence="3" id="KW-0472">Membrane</keyword>
<dbReference type="Pfam" id="PF13774">
    <property type="entry name" value="Longin"/>
    <property type="match status" value="1"/>
</dbReference>
<feature type="domain" description="Longin" evidence="10">
    <location>
        <begin position="44"/>
        <end position="123"/>
    </location>
</feature>
<dbReference type="PROSITE" id="PS50859">
    <property type="entry name" value="LONGIN"/>
    <property type="match status" value="1"/>
</dbReference>
<dbReference type="PANTHER" id="PTHR45806:SF1">
    <property type="entry name" value="SYNAPTOBREVIN HOMOLOG YKT6"/>
    <property type="match status" value="1"/>
</dbReference>
<feature type="compositionally biased region" description="Basic and acidic residues" evidence="9">
    <location>
        <begin position="211"/>
        <end position="220"/>
    </location>
</feature>
<evidence type="ECO:0000256" key="1">
    <source>
        <dbReference type="ARBA" id="ARBA00008025"/>
    </source>
</evidence>
<dbReference type="InterPro" id="IPR042855">
    <property type="entry name" value="V_SNARE_CC"/>
</dbReference>
<dbReference type="GO" id="GO:0006888">
    <property type="term" value="P:endoplasmic reticulum to Golgi vesicle-mediated transport"/>
    <property type="evidence" value="ECO:0007669"/>
    <property type="project" value="TreeGrafter"/>
</dbReference>
<evidence type="ECO:0000256" key="7">
    <source>
        <dbReference type="ARBA" id="ARBA00046278"/>
    </source>
</evidence>
<dbReference type="PROSITE" id="PS50892">
    <property type="entry name" value="V_SNARE"/>
    <property type="match status" value="1"/>
</dbReference>
<sequence length="291" mass="32210">MSAGPRTEIFVLGVVRVIDRKLLSSYSSSSFHPSLLVSLAAAYPAFEANLRQSKECSDSNFHSLVDDGGLLYACLSAKNYPSRLIFTLLEEIQENFVAHHTREQIDKAEEGGSKENGQFSKQDKSWLQGLAKKYREAACVDKLQSIQKKVDATCGTMQDSIATLLESDDTLESLTNATESLSHQAKAFHRRTSALRSRVQWEAIRCGAGREGSREGGRDTGKKKKRLSDGPQGVHLSHILRPTYLPTYLPPPPPPSQLADRRPPRLCPLPLHCPLPHHSCRPESSRSNPPT</sequence>
<evidence type="ECO:0000256" key="8">
    <source>
        <dbReference type="PROSITE-ProRule" id="PRU00290"/>
    </source>
</evidence>
<evidence type="ECO:0000313" key="12">
    <source>
        <dbReference type="EMBL" id="EWM23191.1"/>
    </source>
</evidence>
<evidence type="ECO:0000313" key="13">
    <source>
        <dbReference type="Proteomes" id="UP000019335"/>
    </source>
</evidence>
<dbReference type="CDD" id="cd15843">
    <property type="entry name" value="R-SNARE"/>
    <property type="match status" value="1"/>
</dbReference>
<dbReference type="InterPro" id="IPR011012">
    <property type="entry name" value="Longin-like_dom_sf"/>
</dbReference>
<keyword evidence="4" id="KW-0564">Palmitate</keyword>
<evidence type="ECO:0000256" key="4">
    <source>
        <dbReference type="ARBA" id="ARBA00023139"/>
    </source>
</evidence>
<dbReference type="OrthoDB" id="190375at2759"/>
<keyword evidence="13" id="KW-1185">Reference proteome</keyword>
<feature type="domain" description="V-SNARE coiled-coil homology" evidence="11">
    <location>
        <begin position="142"/>
        <end position="202"/>
    </location>
</feature>
<proteinExistence type="inferred from homology"/>
<evidence type="ECO:0000256" key="2">
    <source>
        <dbReference type="ARBA" id="ARBA00022481"/>
    </source>
</evidence>
<dbReference type="Gene3D" id="1.20.5.110">
    <property type="match status" value="1"/>
</dbReference>
<comment type="subcellular location">
    <subcellularLocation>
        <location evidence="7">Endomembrane system</location>
        <topology evidence="7">Lipid-anchor</topology>
        <orientation evidence="7">Cytoplasmic side</orientation>
    </subcellularLocation>
</comment>
<dbReference type="GO" id="GO:0005794">
    <property type="term" value="C:Golgi apparatus"/>
    <property type="evidence" value="ECO:0007669"/>
    <property type="project" value="TreeGrafter"/>
</dbReference>
<keyword evidence="8" id="KW-0175">Coiled coil</keyword>
<dbReference type="SUPFAM" id="SSF58038">
    <property type="entry name" value="SNARE fusion complex"/>
    <property type="match status" value="1"/>
</dbReference>
<dbReference type="AlphaFoldDB" id="W7TRN3"/>
<dbReference type="Proteomes" id="UP000019335">
    <property type="component" value="Chromosome 18"/>
</dbReference>
<protein>
    <submittedName>
        <fullName evidence="12">R-snare vamp72-family</fullName>
    </submittedName>
</protein>
<evidence type="ECO:0000256" key="3">
    <source>
        <dbReference type="ARBA" id="ARBA00023136"/>
    </source>
</evidence>
<accession>W7TRN3</accession>
<evidence type="ECO:0000256" key="5">
    <source>
        <dbReference type="ARBA" id="ARBA00023288"/>
    </source>
</evidence>
<feature type="region of interest" description="Disordered" evidence="9">
    <location>
        <begin position="208"/>
        <end position="291"/>
    </location>
</feature>
<comment type="similarity">
    <text evidence="1">Belongs to the synaptobrevin family.</text>
</comment>
<evidence type="ECO:0000259" key="11">
    <source>
        <dbReference type="PROSITE" id="PS50892"/>
    </source>
</evidence>
<name>W7TRN3_9STRA</name>
<evidence type="ECO:0000256" key="6">
    <source>
        <dbReference type="ARBA" id="ARBA00023289"/>
    </source>
</evidence>
<dbReference type="SUPFAM" id="SSF64356">
    <property type="entry name" value="SNARE-like"/>
    <property type="match status" value="1"/>
</dbReference>